<evidence type="ECO:0000313" key="2">
    <source>
        <dbReference type="EMBL" id="CAB1447368.1"/>
    </source>
</evidence>
<comment type="caution">
    <text evidence="2">The sequence shown here is derived from an EMBL/GenBank/DDBJ whole genome shotgun (WGS) entry which is preliminary data.</text>
</comment>
<reference evidence="2" key="1">
    <citation type="submission" date="2020-03" db="EMBL/GenBank/DDBJ databases">
        <authorList>
            <person name="Weist P."/>
        </authorList>
    </citation>
    <scope>NUCLEOTIDE SEQUENCE</scope>
</reference>
<evidence type="ECO:0000313" key="3">
    <source>
        <dbReference type="Proteomes" id="UP001153269"/>
    </source>
</evidence>
<organism evidence="2 3">
    <name type="scientific">Pleuronectes platessa</name>
    <name type="common">European plaice</name>
    <dbReference type="NCBI Taxonomy" id="8262"/>
    <lineage>
        <taxon>Eukaryota</taxon>
        <taxon>Metazoa</taxon>
        <taxon>Chordata</taxon>
        <taxon>Craniata</taxon>
        <taxon>Vertebrata</taxon>
        <taxon>Euteleostomi</taxon>
        <taxon>Actinopterygii</taxon>
        <taxon>Neopterygii</taxon>
        <taxon>Teleostei</taxon>
        <taxon>Neoteleostei</taxon>
        <taxon>Acanthomorphata</taxon>
        <taxon>Carangaria</taxon>
        <taxon>Pleuronectiformes</taxon>
        <taxon>Pleuronectoidei</taxon>
        <taxon>Pleuronectidae</taxon>
        <taxon>Pleuronectes</taxon>
    </lineage>
</organism>
<dbReference type="Proteomes" id="UP001153269">
    <property type="component" value="Unassembled WGS sequence"/>
</dbReference>
<proteinExistence type="predicted"/>
<accession>A0A9N7VF80</accession>
<dbReference type="EMBL" id="CADEAL010003945">
    <property type="protein sequence ID" value="CAB1447368.1"/>
    <property type="molecule type" value="Genomic_DNA"/>
</dbReference>
<keyword evidence="3" id="KW-1185">Reference proteome</keyword>
<gene>
    <name evidence="2" type="ORF">PLEPLA_LOCUS35061</name>
</gene>
<sequence>MANKQGCSAQQALVCWVVTPAVETGVLLQVWEALRNKRVTVKMCNRYTNPSVSSLQPRYESAPTFSIRAKKLKLIQADSETLPPPLLSLPATARGHSTITKKSGCSGDAEGSLECRSTPCRTPTVSPPKPVSLTKW</sequence>
<protein>
    <submittedName>
        <fullName evidence="2">Uncharacterized protein</fullName>
    </submittedName>
</protein>
<evidence type="ECO:0000256" key="1">
    <source>
        <dbReference type="SAM" id="MobiDB-lite"/>
    </source>
</evidence>
<dbReference type="AlphaFoldDB" id="A0A9N7VF80"/>
<name>A0A9N7VF80_PLEPL</name>
<feature type="region of interest" description="Disordered" evidence="1">
    <location>
        <begin position="86"/>
        <end position="136"/>
    </location>
</feature>